<sequence length="352" mass="37368">MVKVFFLGGTGHIGGEVINAIVKRFPGIEITTLVRDDKKGARLTEKFPTIKTIIGDLESFDVIEKASRDAGIVINCAPDIPHARTTHAITRGLSSSSPSPPTFLIHTSGAGLTWTAPTGTHDPSPPAIWSDTASLPAILSAPRTALHAPEDAAVRAAHPSVRVAIVSPTAVYGLSASPVHPAPVTLPDTVRAMRALGAGFTVARGDNLHGWVHVADLARIYVGLLADAVAVRTSGGGREPDRRLWGPEAYFFAVGEELAFREWMAVLVPEVRRRGGIPEERVVEVDFARAVRAVVEGGGVAEHSEAQALLFGAEMRCRSDRARELLGWVPRGEGGVRAAVGEVVDVLFESGF</sequence>
<name>A0ABR3SPI9_9PEZI</name>
<dbReference type="SUPFAM" id="SSF51735">
    <property type="entry name" value="NAD(P)-binding Rossmann-fold domains"/>
    <property type="match status" value="1"/>
</dbReference>
<evidence type="ECO:0000313" key="3">
    <source>
        <dbReference type="Proteomes" id="UP001521116"/>
    </source>
</evidence>
<proteinExistence type="predicted"/>
<dbReference type="PANTHER" id="PTHR48079">
    <property type="entry name" value="PROTEIN YEEZ"/>
    <property type="match status" value="1"/>
</dbReference>
<gene>
    <name evidence="2" type="ORF">SLS56_006882</name>
</gene>
<evidence type="ECO:0000259" key="1">
    <source>
        <dbReference type="Pfam" id="PF13460"/>
    </source>
</evidence>
<reference evidence="2 3" key="1">
    <citation type="submission" date="2024-02" db="EMBL/GenBank/DDBJ databases">
        <title>De novo assembly and annotation of 12 fungi associated with fruit tree decline syndrome in Ontario, Canada.</title>
        <authorList>
            <person name="Sulman M."/>
            <person name="Ellouze W."/>
            <person name="Ilyukhin E."/>
        </authorList>
    </citation>
    <scope>NUCLEOTIDE SEQUENCE [LARGE SCALE GENOMIC DNA]</scope>
    <source>
        <strain evidence="2 3">M1-105</strain>
    </source>
</reference>
<accession>A0ABR3SPI9</accession>
<comment type="caution">
    <text evidence="2">The sequence shown here is derived from an EMBL/GenBank/DDBJ whole genome shotgun (WGS) entry which is preliminary data.</text>
</comment>
<dbReference type="PANTHER" id="PTHR48079:SF6">
    <property type="entry name" value="NAD(P)-BINDING DOMAIN-CONTAINING PROTEIN-RELATED"/>
    <property type="match status" value="1"/>
</dbReference>
<keyword evidence="3" id="KW-1185">Reference proteome</keyword>
<feature type="domain" description="NAD(P)-binding" evidence="1">
    <location>
        <begin position="8"/>
        <end position="77"/>
    </location>
</feature>
<dbReference type="Pfam" id="PF13460">
    <property type="entry name" value="NAD_binding_10"/>
    <property type="match status" value="1"/>
</dbReference>
<dbReference type="InterPro" id="IPR036291">
    <property type="entry name" value="NAD(P)-bd_dom_sf"/>
</dbReference>
<dbReference type="InterPro" id="IPR051783">
    <property type="entry name" value="NAD(P)-dependent_oxidoreduct"/>
</dbReference>
<dbReference type="EMBL" id="JAJVDC020000083">
    <property type="protein sequence ID" value="KAL1626384.1"/>
    <property type="molecule type" value="Genomic_DNA"/>
</dbReference>
<dbReference type="Gene3D" id="3.40.50.720">
    <property type="entry name" value="NAD(P)-binding Rossmann-like Domain"/>
    <property type="match status" value="1"/>
</dbReference>
<evidence type="ECO:0000313" key="2">
    <source>
        <dbReference type="EMBL" id="KAL1626384.1"/>
    </source>
</evidence>
<dbReference type="InterPro" id="IPR016040">
    <property type="entry name" value="NAD(P)-bd_dom"/>
</dbReference>
<dbReference type="Proteomes" id="UP001521116">
    <property type="component" value="Unassembled WGS sequence"/>
</dbReference>
<protein>
    <recommendedName>
        <fullName evidence="1">NAD(P)-binding domain-containing protein</fullName>
    </recommendedName>
</protein>
<organism evidence="2 3">
    <name type="scientific">Neofusicoccum ribis</name>
    <dbReference type="NCBI Taxonomy" id="45134"/>
    <lineage>
        <taxon>Eukaryota</taxon>
        <taxon>Fungi</taxon>
        <taxon>Dikarya</taxon>
        <taxon>Ascomycota</taxon>
        <taxon>Pezizomycotina</taxon>
        <taxon>Dothideomycetes</taxon>
        <taxon>Dothideomycetes incertae sedis</taxon>
        <taxon>Botryosphaeriales</taxon>
        <taxon>Botryosphaeriaceae</taxon>
        <taxon>Neofusicoccum</taxon>
    </lineage>
</organism>